<dbReference type="Pfam" id="PF18438">
    <property type="entry name" value="Glyco_hydro_38"/>
    <property type="match status" value="1"/>
</dbReference>
<dbReference type="InterPro" id="IPR015341">
    <property type="entry name" value="Glyco_hydro_38_cen"/>
</dbReference>
<dbReference type="SUPFAM" id="SSF88713">
    <property type="entry name" value="Glycoside hydrolase/deacetylase"/>
    <property type="match status" value="1"/>
</dbReference>
<dbReference type="InterPro" id="IPR027291">
    <property type="entry name" value="Glyco_hydro_38_N_sf"/>
</dbReference>
<dbReference type="Pfam" id="PF17677">
    <property type="entry name" value="Glyco_hydro38C2"/>
    <property type="match status" value="1"/>
</dbReference>
<dbReference type="InterPro" id="IPR011013">
    <property type="entry name" value="Gal_mutarotase_sf_dom"/>
</dbReference>
<dbReference type="GO" id="GO:0009313">
    <property type="term" value="P:oligosaccharide catabolic process"/>
    <property type="evidence" value="ECO:0007669"/>
    <property type="project" value="TreeGrafter"/>
</dbReference>
<keyword evidence="7" id="KW-1185">Reference proteome</keyword>
<dbReference type="AlphaFoldDB" id="A0A4R2NX42"/>
<dbReference type="Pfam" id="PF01074">
    <property type="entry name" value="Glyco_hydro_38N"/>
    <property type="match status" value="1"/>
</dbReference>
<dbReference type="PANTHER" id="PTHR46017:SF2">
    <property type="entry name" value="MANNOSYLGLYCERATE HYDROLASE"/>
    <property type="match status" value="1"/>
</dbReference>
<dbReference type="SUPFAM" id="SSF74650">
    <property type="entry name" value="Galactose mutarotase-like"/>
    <property type="match status" value="1"/>
</dbReference>
<dbReference type="RefSeq" id="WP_243647068.1">
    <property type="nucleotide sequence ID" value="NZ_SLXK01000020.1"/>
</dbReference>
<evidence type="ECO:0000256" key="1">
    <source>
        <dbReference type="ARBA" id="ARBA00009792"/>
    </source>
</evidence>
<evidence type="ECO:0000259" key="5">
    <source>
        <dbReference type="SMART" id="SM00872"/>
    </source>
</evidence>
<sequence>MEDKFYVHIISHSHWDREWYLPMEKHRVKLVQLMDTLMDLFESDGAFKSFHLDGQTIILEDYLDVRPEMRERLQTYIQDGRLQIGPWYILQDAFLTSGEANVRNLMTGMMQAGKWGGIAKVGYFPDTFGNIGQAPQLLKQAGIEDAVFGRGVKPTGFNNMVSNEVNYESPYSEMLWQAPDGSEVLGILFANWYCNANEIPLEEQAAKAYWEKTIDNAKKYAATPHLLLMNGCDHQPVQTNLPEAIAMAKRLFPKFEFIHSNFNDYIKQVKEKMPASLQTIKGELRSQKTDGWGTLVNTASSRVYLKQRNQEVQTMLEQVAEPLATVAATTGKPYPHHLFNHSWKTLMQNHPHDSICGCSVDEVHREMMVRFDKSCQVAENIAADSLEAIAEHIDAAVFYSYEEPVPFAIFNTSGWERSGVVTLELDLARQPFSDGLSKDRLKAIDLSEKKLIAADGSMLAYKMEDLGIGFGYDLPNNRFRQPYISRRVKITFKADKVPALGYKTFALIKSGDIDEPCPASLVKSPVHIENDHLAVSFHGDGSYDVTDKAAGKTYRYLGVYENTGDIGNEYMYKQPEKDKNLTTQGLDAEINVIEDQPFRTTVKITHEWEIPAEADDRLKAEQAELVWFTNRKAERSMETVKLKLTTYVSLLDGKRTLQIKTIIDNSAKDHRLRLLFPTDLRTNKHAADSVFEVAERANNPAPEWQNPSHCHHQQAFVNVADETAGLTVANLGLNEYEILRDGRNTIAVTLLRSVGEMGDWGVFPAPEAQCLGKQKAELQLIFHSDEKDKWASFHKAYQFQVPWTSRQLSLKKEGSLPPKEGFLSWSADHTALTAVKVAEETGDTIIRFFNMSQDPDTLQITPHFQYKTAYKSNILEDSGAEVNGDDGNIEMTLKPYEIVTIGIKK</sequence>
<dbReference type="EMBL" id="SLXK01000020">
    <property type="protein sequence ID" value="TCP25985.1"/>
    <property type="molecule type" value="Genomic_DNA"/>
</dbReference>
<dbReference type="Gene3D" id="2.60.40.2220">
    <property type="match status" value="1"/>
</dbReference>
<dbReference type="GO" id="GO:0006013">
    <property type="term" value="P:mannose metabolic process"/>
    <property type="evidence" value="ECO:0007669"/>
    <property type="project" value="InterPro"/>
</dbReference>
<dbReference type="Gene3D" id="1.20.1270.50">
    <property type="entry name" value="Glycoside hydrolase family 38, central domain"/>
    <property type="match status" value="1"/>
</dbReference>
<dbReference type="PANTHER" id="PTHR46017">
    <property type="entry name" value="ALPHA-MANNOSIDASE 2C1"/>
    <property type="match status" value="1"/>
</dbReference>
<dbReference type="SUPFAM" id="SSF88688">
    <property type="entry name" value="Families 57/38 glycoside transferase middle domain"/>
    <property type="match status" value="1"/>
</dbReference>
<keyword evidence="3" id="KW-0378">Hydrolase</keyword>
<evidence type="ECO:0000313" key="6">
    <source>
        <dbReference type="EMBL" id="TCP25985.1"/>
    </source>
</evidence>
<name>A0A4R2NX42_9BACL</name>
<organism evidence="6 7">
    <name type="scientific">Scopulibacillus darangshiensis</name>
    <dbReference type="NCBI Taxonomy" id="442528"/>
    <lineage>
        <taxon>Bacteria</taxon>
        <taxon>Bacillati</taxon>
        <taxon>Bacillota</taxon>
        <taxon>Bacilli</taxon>
        <taxon>Bacillales</taxon>
        <taxon>Sporolactobacillaceae</taxon>
        <taxon>Scopulibacillus</taxon>
    </lineage>
</organism>
<evidence type="ECO:0000256" key="3">
    <source>
        <dbReference type="ARBA" id="ARBA00022801"/>
    </source>
</evidence>
<gene>
    <name evidence="6" type="ORF">EV207_12019</name>
</gene>
<evidence type="ECO:0000256" key="4">
    <source>
        <dbReference type="ARBA" id="ARBA00023295"/>
    </source>
</evidence>
<dbReference type="InterPro" id="IPR037094">
    <property type="entry name" value="Glyco_hydro_38_cen_sf"/>
</dbReference>
<keyword evidence="2" id="KW-0479">Metal-binding</keyword>
<dbReference type="GO" id="GO:0004559">
    <property type="term" value="F:alpha-mannosidase activity"/>
    <property type="evidence" value="ECO:0007669"/>
    <property type="project" value="InterPro"/>
</dbReference>
<dbReference type="InterPro" id="IPR041509">
    <property type="entry name" value="GH38_beta-1"/>
</dbReference>
<evidence type="ECO:0000256" key="2">
    <source>
        <dbReference type="ARBA" id="ARBA00022723"/>
    </source>
</evidence>
<dbReference type="Proteomes" id="UP000295416">
    <property type="component" value="Unassembled WGS sequence"/>
</dbReference>
<dbReference type="Pfam" id="PF07748">
    <property type="entry name" value="Glyco_hydro_38C"/>
    <property type="match status" value="1"/>
</dbReference>
<comment type="caution">
    <text evidence="6">The sequence shown here is derived from an EMBL/GenBank/DDBJ whole genome shotgun (WGS) entry which is preliminary data.</text>
</comment>
<dbReference type="InterPro" id="IPR011682">
    <property type="entry name" value="Glyco_hydro_38_C"/>
</dbReference>
<dbReference type="Gene3D" id="3.20.110.10">
    <property type="entry name" value="Glycoside hydrolase 38, N terminal domain"/>
    <property type="match status" value="1"/>
</dbReference>
<dbReference type="InterPro" id="IPR041147">
    <property type="entry name" value="GH38_C"/>
</dbReference>
<dbReference type="GO" id="GO:0046872">
    <property type="term" value="F:metal ion binding"/>
    <property type="evidence" value="ECO:0007669"/>
    <property type="project" value="UniProtKB-KW"/>
</dbReference>
<accession>A0A4R2NX42</accession>
<proteinExistence type="inferred from homology"/>
<dbReference type="CDD" id="cd10814">
    <property type="entry name" value="GH38N_AMII_SpGH38_like"/>
    <property type="match status" value="1"/>
</dbReference>
<reference evidence="6 7" key="1">
    <citation type="submission" date="2019-03" db="EMBL/GenBank/DDBJ databases">
        <title>Genomic Encyclopedia of Type Strains, Phase IV (KMG-IV): sequencing the most valuable type-strain genomes for metagenomic binning, comparative biology and taxonomic classification.</title>
        <authorList>
            <person name="Goeker M."/>
        </authorList>
    </citation>
    <scope>NUCLEOTIDE SEQUENCE [LARGE SCALE GENOMIC DNA]</scope>
    <source>
        <strain evidence="6 7">DSM 19377</strain>
    </source>
</reference>
<keyword evidence="4" id="KW-0326">Glycosidase</keyword>
<dbReference type="Gene3D" id="2.60.40.2210">
    <property type="match status" value="1"/>
</dbReference>
<comment type="similarity">
    <text evidence="1">Belongs to the glycosyl hydrolase 38 family.</text>
</comment>
<dbReference type="InterPro" id="IPR000602">
    <property type="entry name" value="Glyco_hydro_38_N"/>
</dbReference>
<dbReference type="GO" id="GO:0030246">
    <property type="term" value="F:carbohydrate binding"/>
    <property type="evidence" value="ECO:0007669"/>
    <property type="project" value="InterPro"/>
</dbReference>
<dbReference type="InterPro" id="IPR011330">
    <property type="entry name" value="Glyco_hydro/deAcase_b/a-brl"/>
</dbReference>
<dbReference type="SMART" id="SM00872">
    <property type="entry name" value="Alpha-mann_mid"/>
    <property type="match status" value="1"/>
</dbReference>
<protein>
    <submittedName>
        <fullName evidence="6">Alpha-mannosidase</fullName>
    </submittedName>
</protein>
<evidence type="ECO:0000313" key="7">
    <source>
        <dbReference type="Proteomes" id="UP000295416"/>
    </source>
</evidence>
<dbReference type="Pfam" id="PF09261">
    <property type="entry name" value="Alpha-mann_mid"/>
    <property type="match status" value="1"/>
</dbReference>
<dbReference type="InterPro" id="IPR028995">
    <property type="entry name" value="Glyco_hydro_57/38_cen_sf"/>
</dbReference>
<feature type="domain" description="Glycoside hydrolase family 38 central" evidence="5">
    <location>
        <begin position="298"/>
        <end position="371"/>
    </location>
</feature>
<dbReference type="Gene3D" id="2.70.98.30">
    <property type="entry name" value="Golgi alpha-mannosidase II, domain 4"/>
    <property type="match status" value="1"/>
</dbReference>